<dbReference type="GO" id="GO:0016020">
    <property type="term" value="C:membrane"/>
    <property type="evidence" value="ECO:0007669"/>
    <property type="project" value="TreeGrafter"/>
</dbReference>
<comment type="similarity">
    <text evidence="1">Belongs to the short-chain dehydrogenases/reductases (SDR) family.</text>
</comment>
<evidence type="ECO:0000256" key="1">
    <source>
        <dbReference type="ARBA" id="ARBA00006484"/>
    </source>
</evidence>
<dbReference type="PRINTS" id="PR00081">
    <property type="entry name" value="GDHRDH"/>
</dbReference>
<organism evidence="3">
    <name type="scientific">mine drainage metagenome</name>
    <dbReference type="NCBI Taxonomy" id="410659"/>
    <lineage>
        <taxon>unclassified sequences</taxon>
        <taxon>metagenomes</taxon>
        <taxon>ecological metagenomes</taxon>
    </lineage>
</organism>
<dbReference type="InterPro" id="IPR036291">
    <property type="entry name" value="NAD(P)-bd_dom_sf"/>
</dbReference>
<dbReference type="SUPFAM" id="SSF51735">
    <property type="entry name" value="NAD(P)-binding Rossmann-fold domains"/>
    <property type="match status" value="1"/>
</dbReference>
<evidence type="ECO:0000256" key="2">
    <source>
        <dbReference type="ARBA" id="ARBA00023002"/>
    </source>
</evidence>
<dbReference type="EMBL" id="MLJW01000030">
    <property type="protein sequence ID" value="OIR08652.1"/>
    <property type="molecule type" value="Genomic_DNA"/>
</dbReference>
<dbReference type="Gene3D" id="3.40.50.720">
    <property type="entry name" value="NAD(P)-binding Rossmann-like Domain"/>
    <property type="match status" value="1"/>
</dbReference>
<name>A0A1J5T492_9ZZZZ</name>
<dbReference type="InterPro" id="IPR002347">
    <property type="entry name" value="SDR_fam"/>
</dbReference>
<gene>
    <name evidence="3" type="ORF">GALL_90350</name>
</gene>
<dbReference type="Pfam" id="PF00106">
    <property type="entry name" value="adh_short"/>
    <property type="match status" value="1"/>
</dbReference>
<reference evidence="3" key="1">
    <citation type="submission" date="2016-10" db="EMBL/GenBank/DDBJ databases">
        <title>Sequence of Gallionella enrichment culture.</title>
        <authorList>
            <person name="Poehlein A."/>
            <person name="Muehling M."/>
            <person name="Daniel R."/>
        </authorList>
    </citation>
    <scope>NUCLEOTIDE SEQUENCE</scope>
</reference>
<dbReference type="PANTHER" id="PTHR44196:SF1">
    <property type="entry name" value="DEHYDROGENASE_REDUCTASE SDR FAMILY MEMBER 7B"/>
    <property type="match status" value="1"/>
</dbReference>
<sequence>MNPRIRHWHRHRVWIIGASSGIGAETARLLLERGAKVALSARNRDGLQAIASNDCCALVLPLDITRHEDLIAARDRILERWGGIDLVLVVAGTYNKMRADNFDLAVANRIVDTNLRGTLNCLDAVLPVLIEQGRGGIGIVASVAGLGGLPQALIYGPTKAALINLCESLYLDLRPRGIGVYLINPGFVATPLTAGNDFAMPALISATTAAHELIRGLERGKFNIHFPKRFTNWLRLLRLLPYRWYFRLIHKVTGL</sequence>
<dbReference type="PANTHER" id="PTHR44196">
    <property type="entry name" value="DEHYDROGENASE/REDUCTASE SDR FAMILY MEMBER 7B"/>
    <property type="match status" value="1"/>
</dbReference>
<accession>A0A1J5T492</accession>
<protein>
    <submittedName>
        <fullName evidence="3">Putative oxidoreductase</fullName>
        <ecNumber evidence="3">1.-.-.-</ecNumber>
    </submittedName>
</protein>
<evidence type="ECO:0000313" key="3">
    <source>
        <dbReference type="EMBL" id="OIR08652.1"/>
    </source>
</evidence>
<comment type="caution">
    <text evidence="3">The sequence shown here is derived from an EMBL/GenBank/DDBJ whole genome shotgun (WGS) entry which is preliminary data.</text>
</comment>
<dbReference type="AlphaFoldDB" id="A0A1J5T492"/>
<keyword evidence="2 3" id="KW-0560">Oxidoreductase</keyword>
<dbReference type="GO" id="GO:0016491">
    <property type="term" value="F:oxidoreductase activity"/>
    <property type="evidence" value="ECO:0007669"/>
    <property type="project" value="UniProtKB-KW"/>
</dbReference>
<proteinExistence type="inferred from homology"/>
<dbReference type="EC" id="1.-.-.-" evidence="3"/>